<evidence type="ECO:0008006" key="3">
    <source>
        <dbReference type="Google" id="ProtNLM"/>
    </source>
</evidence>
<gene>
    <name evidence="1" type="ORF">Ddye_000122</name>
</gene>
<reference evidence="1" key="1">
    <citation type="journal article" date="2023" name="Plant J.">
        <title>Genome sequences and population genomics provide insights into the demographic history, inbreeding, and mutation load of two 'living fossil' tree species of Dipteronia.</title>
        <authorList>
            <person name="Feng Y."/>
            <person name="Comes H.P."/>
            <person name="Chen J."/>
            <person name="Zhu S."/>
            <person name="Lu R."/>
            <person name="Zhang X."/>
            <person name="Li P."/>
            <person name="Qiu J."/>
            <person name="Olsen K.M."/>
            <person name="Qiu Y."/>
        </authorList>
    </citation>
    <scope>NUCLEOTIDE SEQUENCE</scope>
    <source>
        <strain evidence="1">KIB01</strain>
    </source>
</reference>
<dbReference type="EMBL" id="JANJYI010000001">
    <property type="protein sequence ID" value="KAK2661548.1"/>
    <property type="molecule type" value="Genomic_DNA"/>
</dbReference>
<proteinExistence type="predicted"/>
<name>A0AAD9XLM2_9ROSI</name>
<dbReference type="AlphaFoldDB" id="A0AAD9XLM2"/>
<organism evidence="1 2">
    <name type="scientific">Dipteronia dyeriana</name>
    <dbReference type="NCBI Taxonomy" id="168575"/>
    <lineage>
        <taxon>Eukaryota</taxon>
        <taxon>Viridiplantae</taxon>
        <taxon>Streptophyta</taxon>
        <taxon>Embryophyta</taxon>
        <taxon>Tracheophyta</taxon>
        <taxon>Spermatophyta</taxon>
        <taxon>Magnoliopsida</taxon>
        <taxon>eudicotyledons</taxon>
        <taxon>Gunneridae</taxon>
        <taxon>Pentapetalae</taxon>
        <taxon>rosids</taxon>
        <taxon>malvids</taxon>
        <taxon>Sapindales</taxon>
        <taxon>Sapindaceae</taxon>
        <taxon>Hippocastanoideae</taxon>
        <taxon>Acereae</taxon>
        <taxon>Dipteronia</taxon>
    </lineage>
</organism>
<evidence type="ECO:0000313" key="2">
    <source>
        <dbReference type="Proteomes" id="UP001280121"/>
    </source>
</evidence>
<comment type="caution">
    <text evidence="1">The sequence shown here is derived from an EMBL/GenBank/DDBJ whole genome shotgun (WGS) entry which is preliminary data.</text>
</comment>
<keyword evidence="2" id="KW-1185">Reference proteome</keyword>
<dbReference type="PANTHER" id="PTHR33116:SF86">
    <property type="entry name" value="REVERSE TRANSCRIPTASE DOMAIN-CONTAINING PROTEIN"/>
    <property type="match status" value="1"/>
</dbReference>
<protein>
    <recommendedName>
        <fullName evidence="3">Reverse transcriptase</fullName>
    </recommendedName>
</protein>
<accession>A0AAD9XLM2</accession>
<evidence type="ECO:0000313" key="1">
    <source>
        <dbReference type="EMBL" id="KAK2661548.1"/>
    </source>
</evidence>
<sequence length="432" mass="49239">MRSAQAFHALRSFKQAHSPDIVFLIATKADSVWMEGIQVKLGFAGKLVVNYDGRSGCLCLLWSMSVEVSLLSYSNFHIDVHVTSRKDSEVISEIQSAFIPGRLIFDNAIMGFECMHVLKAGAMALKLDMSKAYDKVEWDCHNLFFFAESKSDIAGFRCSICGPKITHLFFADNSLYFSKASDKDCHAIRHVLDCYARASGQVISFKKSTVCMSGKVTRSRAVTLARILGVQLVGYHERYLGLFSFPRKRKKQLLANLKDRVWEKVKGWQSKIFLIVRKEILLKAVVQSILTYAMSLFRLLKGLVEELHWLSARFWWVSNDEKNHIHWCNWRHLCQSKNSSGLGFQDLSIFNKALIAKQCWRLIVAPISLAVKVLKHCYFPVTSVMEAEYGDSFYFLWTTFYWGRELLAAGISRGLAVGSWCLSIRINGYLTL</sequence>
<dbReference type="PANTHER" id="PTHR33116">
    <property type="entry name" value="REVERSE TRANSCRIPTASE ZINC-BINDING DOMAIN-CONTAINING PROTEIN-RELATED-RELATED"/>
    <property type="match status" value="1"/>
</dbReference>
<dbReference type="Proteomes" id="UP001280121">
    <property type="component" value="Unassembled WGS sequence"/>
</dbReference>